<dbReference type="OrthoDB" id="2966807at2"/>
<sequence length="297" mass="33949">MRSRIFYAAKVNIHGNILSPNLRELIEVHIPRVILNPNRSVRLKSWNWSFTDTKQIPYQDKQLIIGNVTKSRHMKQKYKIGSVTQEQQTEHELAKTAFFVYDPVLEILAHESNAEISAADFRYLFTTLLSSDMYVGEVRVLPIPIPHKIRDEIRSIQIVTSLKFNLIHPNPGKEEFNIYNDLIDDANLKELDISMTNKDGIKVIGHSTGTTTEFTRTVENGITLVEKGYGEIRVSGFDKFTRPGKRGKMITDTKPRKFSSSNEVRRIRVSELTLNGVLSKLYTFIGEVKNKVKGGQD</sequence>
<organism evidence="1 2">
    <name type="scientific">Brevibacillus fortis</name>
    <dbReference type="NCBI Taxonomy" id="2126352"/>
    <lineage>
        <taxon>Bacteria</taxon>
        <taxon>Bacillati</taxon>
        <taxon>Bacillota</taxon>
        <taxon>Bacilli</taxon>
        <taxon>Bacillales</taxon>
        <taxon>Paenibacillaceae</taxon>
        <taxon>Brevibacillus</taxon>
    </lineage>
</organism>
<proteinExistence type="predicted"/>
<dbReference type="InterPro" id="IPR031832">
    <property type="entry name" value="DUF4747"/>
</dbReference>
<protein>
    <submittedName>
        <fullName evidence="1">Uncharacterized protein</fullName>
    </submittedName>
</protein>
<dbReference type="Proteomes" id="UP000240419">
    <property type="component" value="Unassembled WGS sequence"/>
</dbReference>
<name>A0A2P7UIN5_9BACL</name>
<dbReference type="AlphaFoldDB" id="A0A2P7UIN5"/>
<dbReference type="EMBL" id="PXZM01000053">
    <property type="protein sequence ID" value="PSJ86797.1"/>
    <property type="molecule type" value="Genomic_DNA"/>
</dbReference>
<dbReference type="Pfam" id="PF15931">
    <property type="entry name" value="DUF4747"/>
    <property type="match status" value="1"/>
</dbReference>
<dbReference type="RefSeq" id="WP_106841845.1">
    <property type="nucleotide sequence ID" value="NZ_JBCNIW010000075.1"/>
</dbReference>
<accession>A0A2P7UIN5</accession>
<keyword evidence="2" id="KW-1185">Reference proteome</keyword>
<comment type="caution">
    <text evidence="1">The sequence shown here is derived from an EMBL/GenBank/DDBJ whole genome shotgun (WGS) entry which is preliminary data.</text>
</comment>
<reference evidence="1 2" key="1">
    <citation type="submission" date="2018-03" db="EMBL/GenBank/DDBJ databases">
        <title>Brevisbacillus phylogenomics.</title>
        <authorList>
            <person name="Dunlap C."/>
        </authorList>
    </citation>
    <scope>NUCLEOTIDE SEQUENCE [LARGE SCALE GENOMIC DNA]</scope>
    <source>
        <strain evidence="1 2">NRRL NRS-1210</strain>
    </source>
</reference>
<evidence type="ECO:0000313" key="2">
    <source>
        <dbReference type="Proteomes" id="UP000240419"/>
    </source>
</evidence>
<gene>
    <name evidence="1" type="ORF">C7R93_27895</name>
</gene>
<evidence type="ECO:0000313" key="1">
    <source>
        <dbReference type="EMBL" id="PSJ86797.1"/>
    </source>
</evidence>